<accession>T2KQZ1</accession>
<name>T2KQZ1_FORAG</name>
<dbReference type="InterPro" id="IPR008969">
    <property type="entry name" value="CarboxyPept-like_regulatory"/>
</dbReference>
<dbReference type="HOGENOM" id="CLU_012729_1_0_10"/>
<dbReference type="Proteomes" id="UP000016160">
    <property type="component" value="Chromosome"/>
</dbReference>
<proteinExistence type="predicted"/>
<dbReference type="PATRIC" id="fig|1347342.6.peg.3472"/>
<keyword evidence="1" id="KW-0675">Receptor</keyword>
<organism evidence="1 2">
    <name type="scientific">Formosa agariphila (strain DSM 15362 / KCTC 12365 / LMG 23005 / KMM 3901 / M-2Alg 35-1)</name>
    <dbReference type="NCBI Taxonomy" id="1347342"/>
    <lineage>
        <taxon>Bacteria</taxon>
        <taxon>Pseudomonadati</taxon>
        <taxon>Bacteroidota</taxon>
        <taxon>Flavobacteriia</taxon>
        <taxon>Flavobacteriales</taxon>
        <taxon>Flavobacteriaceae</taxon>
        <taxon>Formosa</taxon>
    </lineage>
</organism>
<dbReference type="EMBL" id="HG315671">
    <property type="protein sequence ID" value="CDF81155.1"/>
    <property type="molecule type" value="Genomic_DNA"/>
</dbReference>
<protein>
    <submittedName>
        <fullName evidence="1">TonB-dependent receptor</fullName>
    </submittedName>
</protein>
<evidence type="ECO:0000313" key="2">
    <source>
        <dbReference type="Proteomes" id="UP000016160"/>
    </source>
</evidence>
<dbReference type="eggNOG" id="COG1629">
    <property type="taxonomic scope" value="Bacteria"/>
</dbReference>
<gene>
    <name evidence="1" type="ORF">BN863_34430</name>
</gene>
<dbReference type="Gene3D" id="2.60.40.1120">
    <property type="entry name" value="Carboxypeptidase-like, regulatory domain"/>
    <property type="match status" value="1"/>
</dbReference>
<dbReference type="AlphaFoldDB" id="T2KQZ1"/>
<reference evidence="1 2" key="1">
    <citation type="journal article" date="2013" name="Appl. Environ. Microbiol.">
        <title>The genome of the alga-associated marine flavobacterium Formosa agariphila KMM 3901T reveals a broad potential for degradation of algal polysaccharides.</title>
        <authorList>
            <person name="Mann A.J."/>
            <person name="Hahnke R.L."/>
            <person name="Huang S."/>
            <person name="Werner J."/>
            <person name="Xing P."/>
            <person name="Barbeyron T."/>
            <person name="Huettel B."/>
            <person name="Stueber K."/>
            <person name="Reinhardt R."/>
            <person name="Harder J."/>
            <person name="Gloeckner F.O."/>
            <person name="Amann R.I."/>
            <person name="Teeling H."/>
        </authorList>
    </citation>
    <scope>NUCLEOTIDE SEQUENCE [LARGE SCALE GENOMIC DNA]</scope>
    <source>
        <strain evidence="2">DSM 15362 / KCTC 12365 / LMG 23005 / KMM 3901</strain>
    </source>
</reference>
<dbReference type="SUPFAM" id="SSF56935">
    <property type="entry name" value="Porins"/>
    <property type="match status" value="1"/>
</dbReference>
<evidence type="ECO:0000313" key="1">
    <source>
        <dbReference type="EMBL" id="CDF81155.1"/>
    </source>
</evidence>
<dbReference type="STRING" id="1347342.BN863_34430"/>
<keyword evidence="2" id="KW-1185">Reference proteome</keyword>
<sequence>MVVMLLYSFIGYTQTKISGKVTDSLNALASVNILLKDSSDALVAYTFSNAEGIYALEDVKTGVYVLEFSALGYHLKKLPIDVYAEDETLQYNVVLHEKAMALDEVYIATEKPISVQKDTITFKTKYFTNGTEQTVEELLEKIPGLNIDSDGKIKVGNQEIEKLMVDGDDFFEKGYKILSKNMPAYPIEEVEVLKNYSNNRLLKNIEDSDKVALNLKLDDASKRIWFGNLKLGLGNDDFYELKGNLMNFGKKNKYYFLTNLNSIGEDATGDIQNLINPFRLNEPGSIGDNQSANNIINLSAATLNFNKDRTNFNNVELLSLNAIFNPSDKLKIKTLGFFNWDEIDFYRTTTDVVYAPGTDFINTEDYKLRSKNKTAFGKVDLTYNISKTKMLEATTKYNISTFNKSSHLVFNGLDTRENLNDKNIRFDQKINYTNKFKDKSVFLITGRFIDENTPQQYSVNQFLFHDLFPEDSTANNVKQQSANHMQFAGINAHILDRRKNENLLELQLGNTYRKDRLNTAFSLYNDTDLVANPDGYQNKSTYTVNDLYLKSKYSFNLKAFKINGTLNIHQLFNRLESSENISTQSPFYVNPSLGLEWKINNKNKITSRYVYNTTNAGILDVYSDYVLSSFRTFQKGASGFNLLDASNVFVGYTFGNWSDRFFANTFFTYTKNHDFLTTQSIVEQNYSELEKIRVEDREFISVNTKFDYYFKTISSNLKLDLGYTKSEFKNSVNNSGLRQVTSHNYNYGFELRSGFSGVFNYHLGTKWSSSKVETTITNSYTDVMSFLDLTFVLSELFNTQLQLERYYFGSLNTENTYYFLDFDANYRLIKDKLELGLTAKNLFNTERFKTYSVSDIGTSSTEYRLQPRYVLLKLEYKF</sequence>
<dbReference type="SUPFAM" id="SSF49464">
    <property type="entry name" value="Carboxypeptidase regulatory domain-like"/>
    <property type="match status" value="1"/>
</dbReference>
<dbReference type="Pfam" id="PF13715">
    <property type="entry name" value="CarbopepD_reg_2"/>
    <property type="match status" value="1"/>
</dbReference>
<dbReference type="OrthoDB" id="603275at2"/>